<dbReference type="SUPFAM" id="SSF47729">
    <property type="entry name" value="IHF-like DNA-binding proteins"/>
    <property type="match status" value="1"/>
</dbReference>
<gene>
    <name evidence="3" type="ORF">LPB3_07880</name>
</gene>
<dbReference type="EMBL" id="LSFM01000022">
    <property type="protein sequence ID" value="OBY64299.1"/>
    <property type="molecule type" value="Genomic_DNA"/>
</dbReference>
<keyword evidence="4" id="KW-1185">Reference proteome</keyword>
<comment type="caution">
    <text evidence="3">The sequence shown here is derived from an EMBL/GenBank/DDBJ whole genome shotgun (WGS) entry which is preliminary data.</text>
</comment>
<evidence type="ECO:0000313" key="3">
    <source>
        <dbReference type="EMBL" id="OBY64299.1"/>
    </source>
</evidence>
<evidence type="ECO:0000256" key="1">
    <source>
        <dbReference type="ARBA" id="ARBA00023125"/>
    </source>
</evidence>
<dbReference type="InterPro" id="IPR041607">
    <property type="entry name" value="HU-HIG"/>
</dbReference>
<dbReference type="InterPro" id="IPR005902">
    <property type="entry name" value="HU_DNA-bd_put"/>
</dbReference>
<dbReference type="NCBIfam" id="TIGR01201">
    <property type="entry name" value="HU_rel"/>
    <property type="match status" value="1"/>
</dbReference>
<sequence>MSITYKTITRKNPRDLVAPEKYYAAVSPNGSVDFESLAVLISEQCTVTDTDCIAVLNVLEKNIIRELKEGRIVRLGKLGNFQVSLSSDGFETEEEVTANAVKKARILFRPAKKMRALLNDLTFRKVS</sequence>
<dbReference type="OrthoDB" id="9809801at2"/>
<dbReference type="STRING" id="1774273.LPB03_04615"/>
<dbReference type="InterPro" id="IPR010992">
    <property type="entry name" value="IHF-like_DNA-bd_dom_sf"/>
</dbReference>
<organism evidence="3 4">
    <name type="scientific">Polaribacter vadi</name>
    <dbReference type="NCBI Taxonomy" id="1774273"/>
    <lineage>
        <taxon>Bacteria</taxon>
        <taxon>Pseudomonadati</taxon>
        <taxon>Bacteroidota</taxon>
        <taxon>Flavobacteriia</taxon>
        <taxon>Flavobacteriales</taxon>
        <taxon>Flavobacteriaceae</taxon>
    </lineage>
</organism>
<proteinExistence type="predicted"/>
<protein>
    <submittedName>
        <fullName evidence="3">DNA-binding protein</fullName>
    </submittedName>
</protein>
<dbReference type="Pfam" id="PF18291">
    <property type="entry name" value="HU-HIG"/>
    <property type="match status" value="1"/>
</dbReference>
<dbReference type="KEGG" id="pob:LPB03_04615"/>
<evidence type="ECO:0000259" key="2">
    <source>
        <dbReference type="Pfam" id="PF18291"/>
    </source>
</evidence>
<dbReference type="GO" id="GO:0003677">
    <property type="term" value="F:DNA binding"/>
    <property type="evidence" value="ECO:0007669"/>
    <property type="project" value="UniProtKB-KW"/>
</dbReference>
<dbReference type="Proteomes" id="UP000092584">
    <property type="component" value="Unassembled WGS sequence"/>
</dbReference>
<reference evidence="4" key="1">
    <citation type="submission" date="2016-02" db="EMBL/GenBank/DDBJ databases">
        <authorList>
            <person name="Shin S.-K."/>
            <person name="Yi H."/>
            <person name="Kim E."/>
        </authorList>
    </citation>
    <scope>NUCLEOTIDE SEQUENCE [LARGE SCALE GENOMIC DNA]</scope>
    <source>
        <strain evidence="4">LPB0003</strain>
    </source>
</reference>
<dbReference type="Gene3D" id="4.10.520.10">
    <property type="entry name" value="IHF-like DNA-binding proteins"/>
    <property type="match status" value="1"/>
</dbReference>
<feature type="domain" description="HU" evidence="2">
    <location>
        <begin position="1"/>
        <end position="125"/>
    </location>
</feature>
<name>A0A1B8TXS9_9FLAO</name>
<dbReference type="RefSeq" id="WP_065319049.1">
    <property type="nucleotide sequence ID" value="NZ_CP017477.1"/>
</dbReference>
<accession>A0A1B8TXS9</accession>
<dbReference type="AlphaFoldDB" id="A0A1B8TXS9"/>
<keyword evidence="1 3" id="KW-0238">DNA-binding</keyword>
<evidence type="ECO:0000313" key="4">
    <source>
        <dbReference type="Proteomes" id="UP000092584"/>
    </source>
</evidence>